<name>J9BWC2_9ZZZZ</name>
<organism evidence="2">
    <name type="scientific">gut metagenome</name>
    <dbReference type="NCBI Taxonomy" id="749906"/>
    <lineage>
        <taxon>unclassified sequences</taxon>
        <taxon>metagenomes</taxon>
        <taxon>organismal metagenomes</taxon>
    </lineage>
</organism>
<keyword evidence="1" id="KW-1133">Transmembrane helix</keyword>
<protein>
    <submittedName>
        <fullName evidence="2">Uncharacterized protein</fullName>
    </submittedName>
</protein>
<keyword evidence="1" id="KW-0472">Membrane</keyword>
<sequence length="36" mass="4018">MSLALGAWMHFSIMTMLLGVIAHKASLVLYALKRKD</sequence>
<keyword evidence="1" id="KW-0812">Transmembrane</keyword>
<dbReference type="AlphaFoldDB" id="J9BWC2"/>
<evidence type="ECO:0000256" key="1">
    <source>
        <dbReference type="SAM" id="Phobius"/>
    </source>
</evidence>
<reference evidence="2" key="1">
    <citation type="journal article" date="2012" name="PLoS ONE">
        <title>Gene sets for utilization of primary and secondary nutrition supplies in the distal gut of endangered iberian lynx.</title>
        <authorList>
            <person name="Alcaide M."/>
            <person name="Messina E."/>
            <person name="Richter M."/>
            <person name="Bargiela R."/>
            <person name="Peplies J."/>
            <person name="Huws S.A."/>
            <person name="Newbold C.J."/>
            <person name="Golyshin P.N."/>
            <person name="Simon M.A."/>
            <person name="Lopez G."/>
            <person name="Yakimov M.M."/>
            <person name="Ferrer M."/>
        </authorList>
    </citation>
    <scope>NUCLEOTIDE SEQUENCE</scope>
</reference>
<gene>
    <name evidence="2" type="ORF">EVA_20018</name>
</gene>
<proteinExistence type="predicted"/>
<dbReference type="EMBL" id="AMCI01007892">
    <property type="protein sequence ID" value="EJW91875.1"/>
    <property type="molecule type" value="Genomic_DNA"/>
</dbReference>
<comment type="caution">
    <text evidence="2">The sequence shown here is derived from an EMBL/GenBank/DDBJ whole genome shotgun (WGS) entry which is preliminary data.</text>
</comment>
<accession>J9BWC2</accession>
<feature type="transmembrane region" description="Helical" evidence="1">
    <location>
        <begin position="6"/>
        <end position="32"/>
    </location>
</feature>
<evidence type="ECO:0000313" key="2">
    <source>
        <dbReference type="EMBL" id="EJW91875.1"/>
    </source>
</evidence>